<evidence type="ECO:0000313" key="2">
    <source>
        <dbReference type="Proteomes" id="UP000077469"/>
    </source>
</evidence>
<organism evidence="1 2">
    <name type="scientific">Pseudothermotoga hypogea DSM 11164 = NBRC 106472</name>
    <dbReference type="NCBI Taxonomy" id="1123384"/>
    <lineage>
        <taxon>Bacteria</taxon>
        <taxon>Thermotogati</taxon>
        <taxon>Thermotogota</taxon>
        <taxon>Thermotogae</taxon>
        <taxon>Thermotogales</taxon>
        <taxon>Thermotogaceae</taxon>
        <taxon>Pseudothermotoga</taxon>
    </lineage>
</organism>
<keyword evidence="2" id="KW-1185">Reference proteome</keyword>
<dbReference type="PATRIC" id="fig|1123384.7.peg.1755"/>
<dbReference type="AlphaFoldDB" id="A0A0X1KUC9"/>
<reference evidence="1 2" key="1">
    <citation type="submission" date="2014-01" db="EMBL/GenBank/DDBJ databases">
        <title>Genome sequencing of Thermotog hypogea.</title>
        <authorList>
            <person name="Zhang X."/>
            <person name="Alvare G."/>
            <person name="Fristensky B."/>
            <person name="Chen L."/>
            <person name="Suen T."/>
            <person name="Chen Q."/>
            <person name="Ma K."/>
        </authorList>
    </citation>
    <scope>NUCLEOTIDE SEQUENCE [LARGE SCALE GENOMIC DNA]</scope>
    <source>
        <strain evidence="1 2">DSM 11164</strain>
    </source>
</reference>
<protein>
    <submittedName>
        <fullName evidence="1">Uncharacterized protein</fullName>
    </submittedName>
</protein>
<accession>A0A0X1KUC9</accession>
<sequence>MDEDAAEEFLVTGHVAGNETLYKEIKQVKAGEMARVGTRVNKSGGINALRYFSYRRGMEIH</sequence>
<name>A0A0X1KUC9_9THEM</name>
<dbReference type="PaxDb" id="1123384-AJ81_08760"/>
<evidence type="ECO:0000313" key="1">
    <source>
        <dbReference type="EMBL" id="AJC74874.1"/>
    </source>
</evidence>
<dbReference type="EMBL" id="CP007141">
    <property type="protein sequence ID" value="AJC74874.1"/>
    <property type="molecule type" value="Genomic_DNA"/>
</dbReference>
<dbReference type="KEGG" id="phy:AJ81_08760"/>
<dbReference type="Proteomes" id="UP000077469">
    <property type="component" value="Chromosome"/>
</dbReference>
<proteinExistence type="predicted"/>
<gene>
    <name evidence="1" type="ORF">AJ81_08760</name>
</gene>